<proteinExistence type="predicted"/>
<evidence type="ECO:0000313" key="1">
    <source>
        <dbReference type="EMBL" id="KAL0066499.1"/>
    </source>
</evidence>
<organism evidence="1 2">
    <name type="scientific">Marasmius tenuissimus</name>
    <dbReference type="NCBI Taxonomy" id="585030"/>
    <lineage>
        <taxon>Eukaryota</taxon>
        <taxon>Fungi</taxon>
        <taxon>Dikarya</taxon>
        <taxon>Basidiomycota</taxon>
        <taxon>Agaricomycotina</taxon>
        <taxon>Agaricomycetes</taxon>
        <taxon>Agaricomycetidae</taxon>
        <taxon>Agaricales</taxon>
        <taxon>Marasmiineae</taxon>
        <taxon>Marasmiaceae</taxon>
        <taxon>Marasmius</taxon>
    </lineage>
</organism>
<evidence type="ECO:0000313" key="2">
    <source>
        <dbReference type="Proteomes" id="UP001437256"/>
    </source>
</evidence>
<sequence length="437" mass="49726">MLGRDITENPLILLRILSIQGQTNSIDYLPFLRPSKPPTSSTTALFLDVVASTVVDRRGQSAAVAASIDQTGSGLHTTLYLAFDSVPPPNIQSHIQSIFSLLADSKEVESGDLVKALSKRMYRFSWERWRYNLRKLLDHLNTLETVARDVAPRLVDTFDKLRQLEETLSHTQENNHVDLAMTTVESMYRDWVDRAFLPGSGVRLRELLAMTFNTLPTQRTQVMHKQCVGFVHWIAKFVSVHRRSVALADLATCRDFRNLLQGTLDIVVLPTPQPPSYSSSLSADVETISAVISHTRETIGDQTPVCGAGTRWMVLSLRDQPHSHCEKQLLSHIHENHILVHPYFGTSKATCGDCEIMIIAYLAIRPDDPLIAVKRRSGKYYAEFEPPDFGRDFHQRFVSRMQEKLGHRVIRWMNDQEHPVKEAWTFAQFRRGAHRAY</sequence>
<dbReference type="InterPro" id="IPR027796">
    <property type="entry name" value="OTT_1508_deam-like"/>
</dbReference>
<dbReference type="Proteomes" id="UP001437256">
    <property type="component" value="Unassembled WGS sequence"/>
</dbReference>
<dbReference type="EMBL" id="JBBXMP010000035">
    <property type="protein sequence ID" value="KAL0066499.1"/>
    <property type="molecule type" value="Genomic_DNA"/>
</dbReference>
<reference evidence="1 2" key="1">
    <citation type="submission" date="2024-05" db="EMBL/GenBank/DDBJ databases">
        <title>A draft genome resource for the thread blight pathogen Marasmius tenuissimus strain MS-2.</title>
        <authorList>
            <person name="Yulfo-Soto G.E."/>
            <person name="Baruah I.K."/>
            <person name="Amoako-Attah I."/>
            <person name="Bukari Y."/>
            <person name="Meinhardt L.W."/>
            <person name="Bailey B.A."/>
            <person name="Cohen S.P."/>
        </authorList>
    </citation>
    <scope>NUCLEOTIDE SEQUENCE [LARGE SCALE GENOMIC DNA]</scope>
    <source>
        <strain evidence="1 2">MS-2</strain>
    </source>
</reference>
<accession>A0ABR2ZZE0</accession>
<comment type="caution">
    <text evidence="1">The sequence shown here is derived from an EMBL/GenBank/DDBJ whole genome shotgun (WGS) entry which is preliminary data.</text>
</comment>
<name>A0ABR2ZZE0_9AGAR</name>
<protein>
    <submittedName>
        <fullName evidence="1">Uncharacterized protein</fullName>
    </submittedName>
</protein>
<gene>
    <name evidence="1" type="ORF">AAF712_006542</name>
</gene>
<keyword evidence="2" id="KW-1185">Reference proteome</keyword>
<dbReference type="Pfam" id="PF14441">
    <property type="entry name" value="OTT_1508_deam"/>
    <property type="match status" value="1"/>
</dbReference>